<dbReference type="GO" id="GO:1990444">
    <property type="term" value="F:F-box domain binding"/>
    <property type="evidence" value="ECO:0007669"/>
    <property type="project" value="TreeGrafter"/>
</dbReference>
<comment type="similarity">
    <text evidence="1">Belongs to the protein-tyrosine phosphatase family. Non-receptor class subfamily.</text>
</comment>
<dbReference type="OrthoDB" id="426001at2759"/>
<evidence type="ECO:0000259" key="3">
    <source>
        <dbReference type="PROSITE" id="PS50054"/>
    </source>
</evidence>
<accession>A0A1D2MCX5</accession>
<proteinExistence type="inferred from homology"/>
<dbReference type="SUPFAM" id="SSF52799">
    <property type="entry name" value="(Phosphotyrosine protein) phosphatases II"/>
    <property type="match status" value="1"/>
</dbReference>
<dbReference type="Proteomes" id="UP000094527">
    <property type="component" value="Unassembled WGS sequence"/>
</dbReference>
<protein>
    <submittedName>
        <fullName evidence="5">Serine/threonine/tyrosine-interacting protein B</fullName>
    </submittedName>
</protein>
<dbReference type="InterPro" id="IPR029021">
    <property type="entry name" value="Prot-tyrosine_phosphatase-like"/>
</dbReference>
<dbReference type="FunFam" id="3.90.190.10:FF:000036">
    <property type="entry name" value="Serine/threonine/tyrosine-interacting protein a"/>
    <property type="match status" value="1"/>
</dbReference>
<dbReference type="GO" id="GO:0005737">
    <property type="term" value="C:cytoplasm"/>
    <property type="evidence" value="ECO:0007669"/>
    <property type="project" value="TreeGrafter"/>
</dbReference>
<dbReference type="CDD" id="cd14522">
    <property type="entry name" value="DSP_STYX"/>
    <property type="match status" value="1"/>
</dbReference>
<dbReference type="PANTHER" id="PTHR46588:SF1">
    <property type="entry name" value="SERINE_THREONINE_TYROSINE-INTERACTING PROTEIN"/>
    <property type="match status" value="1"/>
</dbReference>
<dbReference type="GO" id="GO:0005654">
    <property type="term" value="C:nucleoplasm"/>
    <property type="evidence" value="ECO:0007669"/>
    <property type="project" value="TreeGrafter"/>
</dbReference>
<dbReference type="InterPro" id="IPR020422">
    <property type="entry name" value="TYR_PHOSPHATASE_DUAL_dom"/>
</dbReference>
<feature type="compositionally biased region" description="Polar residues" evidence="2">
    <location>
        <begin position="306"/>
        <end position="319"/>
    </location>
</feature>
<evidence type="ECO:0000256" key="1">
    <source>
        <dbReference type="ARBA" id="ARBA00009649"/>
    </source>
</evidence>
<evidence type="ECO:0000313" key="5">
    <source>
        <dbReference type="EMBL" id="ODM90856.1"/>
    </source>
</evidence>
<dbReference type="InterPro" id="IPR000340">
    <property type="entry name" value="Dual-sp_phosphatase_cat-dom"/>
</dbReference>
<dbReference type="InterPro" id="IPR052449">
    <property type="entry name" value="STYX-Interacting_Phosphatase"/>
</dbReference>
<evidence type="ECO:0000259" key="4">
    <source>
        <dbReference type="PROSITE" id="PS50056"/>
    </source>
</evidence>
<reference evidence="5 6" key="1">
    <citation type="journal article" date="2016" name="Genome Biol. Evol.">
        <title>Gene Family Evolution Reflects Adaptation to Soil Environmental Stressors in the Genome of the Collembolan Orchesella cincta.</title>
        <authorList>
            <person name="Faddeeva-Vakhrusheva A."/>
            <person name="Derks M.F."/>
            <person name="Anvar S.Y."/>
            <person name="Agamennone V."/>
            <person name="Suring W."/>
            <person name="Smit S."/>
            <person name="van Straalen N.M."/>
            <person name="Roelofs D."/>
        </authorList>
    </citation>
    <scope>NUCLEOTIDE SEQUENCE [LARGE SCALE GENOMIC DNA]</scope>
    <source>
        <tissue evidence="5">Mixed pool</tissue>
    </source>
</reference>
<dbReference type="PANTHER" id="PTHR46588">
    <property type="entry name" value="SERINE/THREONINE/TYROSINE-INTERACTING PROTEIN"/>
    <property type="match status" value="1"/>
</dbReference>
<dbReference type="GO" id="GO:0062026">
    <property type="term" value="P:negative regulation of SCF-dependent proteasomal ubiquitin-dependent catabolic process"/>
    <property type="evidence" value="ECO:0007669"/>
    <property type="project" value="TreeGrafter"/>
</dbReference>
<dbReference type="STRING" id="48709.A0A1D2MCX5"/>
<feature type="region of interest" description="Disordered" evidence="2">
    <location>
        <begin position="240"/>
        <end position="319"/>
    </location>
</feature>
<sequence>MNYEEVVVHDGMHETMDDEVEVIFEEEMEDCPILEGGDFGIPHPLGLGTDRKVLVKKERYVEPDYPRLPSEGNLEWQYTMRRTMQEIIPGLFLGPYASATRAKLEEMKAAGLTHIVCVRQNLERNLIRPNHPDHFKYLVVEIADSATENIIPHFKVVNSFLDECLSGGGKVLVHGNAGISRSAALVIAYIMSKFGVTLKEAFSFVQSKRFCCNPNEGFMAQLREYEPIYRALHTVPLPLPGVNPNRASMKRGLDPEDAETNAAAPPPVMDNRQFDSGHTSQSASSESSMSSSSESLPQVGAPQFTPPTNQSTDTPMSIS</sequence>
<comment type="caution">
    <text evidence="5">The sequence shown here is derived from an EMBL/GenBank/DDBJ whole genome shotgun (WGS) entry which is preliminary data.</text>
</comment>
<feature type="compositionally biased region" description="Low complexity" evidence="2">
    <location>
        <begin position="280"/>
        <end position="295"/>
    </location>
</feature>
<evidence type="ECO:0000256" key="2">
    <source>
        <dbReference type="SAM" id="MobiDB-lite"/>
    </source>
</evidence>
<organism evidence="5 6">
    <name type="scientific">Orchesella cincta</name>
    <name type="common">Springtail</name>
    <name type="synonym">Podura cincta</name>
    <dbReference type="NCBI Taxonomy" id="48709"/>
    <lineage>
        <taxon>Eukaryota</taxon>
        <taxon>Metazoa</taxon>
        <taxon>Ecdysozoa</taxon>
        <taxon>Arthropoda</taxon>
        <taxon>Hexapoda</taxon>
        <taxon>Collembola</taxon>
        <taxon>Entomobryomorpha</taxon>
        <taxon>Entomobryoidea</taxon>
        <taxon>Orchesellidae</taxon>
        <taxon>Orchesellinae</taxon>
        <taxon>Orchesella</taxon>
    </lineage>
</organism>
<dbReference type="PROSITE" id="PS50054">
    <property type="entry name" value="TYR_PHOSPHATASE_DUAL"/>
    <property type="match status" value="1"/>
</dbReference>
<dbReference type="Gene3D" id="3.90.190.10">
    <property type="entry name" value="Protein tyrosine phosphatase superfamily"/>
    <property type="match status" value="1"/>
</dbReference>
<dbReference type="GO" id="GO:0070372">
    <property type="term" value="P:regulation of ERK1 and ERK2 cascade"/>
    <property type="evidence" value="ECO:0007669"/>
    <property type="project" value="TreeGrafter"/>
</dbReference>
<dbReference type="Pfam" id="PF00782">
    <property type="entry name" value="DSPc"/>
    <property type="match status" value="1"/>
</dbReference>
<dbReference type="SMART" id="SM00195">
    <property type="entry name" value="DSPc"/>
    <property type="match status" value="1"/>
</dbReference>
<dbReference type="PROSITE" id="PS50056">
    <property type="entry name" value="TYR_PHOSPHATASE_2"/>
    <property type="match status" value="1"/>
</dbReference>
<evidence type="ECO:0000313" key="6">
    <source>
        <dbReference type="Proteomes" id="UP000094527"/>
    </source>
</evidence>
<name>A0A1D2MCX5_ORCCI</name>
<dbReference type="EMBL" id="LJIJ01001766">
    <property type="protein sequence ID" value="ODM90856.1"/>
    <property type="molecule type" value="Genomic_DNA"/>
</dbReference>
<feature type="domain" description="Tyrosine specific protein phosphatases" evidence="4">
    <location>
        <begin position="151"/>
        <end position="209"/>
    </location>
</feature>
<dbReference type="InterPro" id="IPR000387">
    <property type="entry name" value="Tyr_Pase_dom"/>
</dbReference>
<gene>
    <name evidence="5" type="ORF">Ocin01_15825</name>
</gene>
<feature type="domain" description="Tyrosine-protein phosphatase" evidence="3">
    <location>
        <begin position="83"/>
        <end position="231"/>
    </location>
</feature>
<dbReference type="AlphaFoldDB" id="A0A1D2MCX5"/>
<keyword evidence="6" id="KW-1185">Reference proteome</keyword>